<dbReference type="OrthoDB" id="192427at2"/>
<dbReference type="GO" id="GO:0003676">
    <property type="term" value="F:nucleic acid binding"/>
    <property type="evidence" value="ECO:0007669"/>
    <property type="project" value="InterPro"/>
</dbReference>
<evidence type="ECO:0000259" key="1">
    <source>
        <dbReference type="SMART" id="SM00479"/>
    </source>
</evidence>
<sequence length="221" mass="24821">MHWAATPIHFIDFEGNATSGILEYGVVTLQGGAIADTQTRLCRATGRIAAEETQVHGLSADGLVTEAYFAAEWERFARLRETGPLAAHFAPVENSLLRKVWPYPREVPDFARPGQTATEWGPWIDTGRLYPQCFPQLGSVRLEDLVRRNGLQVELETEARRFCPPERRRYHAALYDALAGALLLLHLLRRPELSAATIPWLLQMSTLDGEKRDALQQGDLF</sequence>
<dbReference type="InterPro" id="IPR036397">
    <property type="entry name" value="RNaseH_sf"/>
</dbReference>
<organism evidence="2 3">
    <name type="scientific">Lacunisphaera limnophila</name>
    <dbReference type="NCBI Taxonomy" id="1838286"/>
    <lineage>
        <taxon>Bacteria</taxon>
        <taxon>Pseudomonadati</taxon>
        <taxon>Verrucomicrobiota</taxon>
        <taxon>Opitutia</taxon>
        <taxon>Opitutales</taxon>
        <taxon>Opitutaceae</taxon>
        <taxon>Lacunisphaera</taxon>
    </lineage>
</organism>
<keyword evidence="3" id="KW-1185">Reference proteome</keyword>
<dbReference type="GO" id="GO:0004527">
    <property type="term" value="F:exonuclease activity"/>
    <property type="evidence" value="ECO:0007669"/>
    <property type="project" value="UniProtKB-ARBA"/>
</dbReference>
<dbReference type="InterPro" id="IPR012337">
    <property type="entry name" value="RNaseH-like_sf"/>
</dbReference>
<dbReference type="CDD" id="cd06127">
    <property type="entry name" value="DEDDh"/>
    <property type="match status" value="1"/>
</dbReference>
<name>A0A1D8AUT3_9BACT</name>
<dbReference type="SUPFAM" id="SSF53098">
    <property type="entry name" value="Ribonuclease H-like"/>
    <property type="match status" value="1"/>
</dbReference>
<dbReference type="InterPro" id="IPR013520">
    <property type="entry name" value="Ribonucl_H"/>
</dbReference>
<feature type="domain" description="Exonuclease" evidence="1">
    <location>
        <begin position="7"/>
        <end position="193"/>
    </location>
</feature>
<dbReference type="Gene3D" id="3.30.420.10">
    <property type="entry name" value="Ribonuclease H-like superfamily/Ribonuclease H"/>
    <property type="match status" value="1"/>
</dbReference>
<protein>
    <recommendedName>
        <fullName evidence="1">Exonuclease domain-containing protein</fullName>
    </recommendedName>
</protein>
<gene>
    <name evidence="2" type="ORF">Verru16b_01669</name>
</gene>
<evidence type="ECO:0000313" key="2">
    <source>
        <dbReference type="EMBL" id="AOS44606.1"/>
    </source>
</evidence>
<dbReference type="SMART" id="SM00479">
    <property type="entry name" value="EXOIII"/>
    <property type="match status" value="1"/>
</dbReference>
<dbReference type="EMBL" id="CP016094">
    <property type="protein sequence ID" value="AOS44606.1"/>
    <property type="molecule type" value="Genomic_DNA"/>
</dbReference>
<proteinExistence type="predicted"/>
<dbReference type="RefSeq" id="WP_069961840.1">
    <property type="nucleotide sequence ID" value="NZ_CP016094.1"/>
</dbReference>
<accession>A0A1D8AUT3</accession>
<dbReference type="GO" id="GO:0006259">
    <property type="term" value="P:DNA metabolic process"/>
    <property type="evidence" value="ECO:0007669"/>
    <property type="project" value="UniProtKB-ARBA"/>
</dbReference>
<reference evidence="2 3" key="1">
    <citation type="submission" date="2016-06" db="EMBL/GenBank/DDBJ databases">
        <title>Three novel species with peptidoglycan cell walls form the new genus Lacunisphaera gen. nov. in the family Opitutaceae of the verrucomicrobial subdivision 4.</title>
        <authorList>
            <person name="Rast P."/>
            <person name="Gloeckner I."/>
            <person name="Jogler M."/>
            <person name="Boedeker C."/>
            <person name="Jeske O."/>
            <person name="Wiegand S."/>
            <person name="Reinhardt R."/>
            <person name="Schumann P."/>
            <person name="Rohde M."/>
            <person name="Spring S."/>
            <person name="Gloeckner F.O."/>
            <person name="Jogler C."/>
        </authorList>
    </citation>
    <scope>NUCLEOTIDE SEQUENCE [LARGE SCALE GENOMIC DNA]</scope>
    <source>
        <strain evidence="2 3">IG16b</strain>
    </source>
</reference>
<evidence type="ECO:0000313" key="3">
    <source>
        <dbReference type="Proteomes" id="UP000095228"/>
    </source>
</evidence>
<dbReference type="AlphaFoldDB" id="A0A1D8AUT3"/>
<dbReference type="Proteomes" id="UP000095228">
    <property type="component" value="Chromosome"/>
</dbReference>
<dbReference type="KEGG" id="obg:Verru16b_01669"/>
<dbReference type="STRING" id="1838286.Verru16b_01669"/>